<reference evidence="1 2" key="1">
    <citation type="journal article" date="2014" name="BMC Genomics">
        <title>Comparative genomics of the major fungal agents of human and animal Sporotrichosis: Sporothrix schenckii and Sporothrix brasiliensis.</title>
        <authorList>
            <person name="Teixeira M.M."/>
            <person name="de Almeida L.G."/>
            <person name="Kubitschek-Barreira P."/>
            <person name="Alves F.L."/>
            <person name="Kioshima E.S."/>
            <person name="Abadio A.K."/>
            <person name="Fernandes L."/>
            <person name="Derengowski L.S."/>
            <person name="Ferreira K.S."/>
            <person name="Souza R.C."/>
            <person name="Ruiz J.C."/>
            <person name="de Andrade N.C."/>
            <person name="Paes H.C."/>
            <person name="Nicola A.M."/>
            <person name="Albuquerque P."/>
            <person name="Gerber A.L."/>
            <person name="Martins V.P."/>
            <person name="Peconick L.D."/>
            <person name="Neto A.V."/>
            <person name="Chaucanez C.B."/>
            <person name="Silva P.A."/>
            <person name="Cunha O.L."/>
            <person name="de Oliveira F.F."/>
            <person name="dos Santos T.C."/>
            <person name="Barros A.L."/>
            <person name="Soares M.A."/>
            <person name="de Oliveira L.M."/>
            <person name="Marini M.M."/>
            <person name="Villalobos-Duno H."/>
            <person name="Cunha M.M."/>
            <person name="de Hoog S."/>
            <person name="da Silveira J.F."/>
            <person name="Henrissat B."/>
            <person name="Nino-Vega G.A."/>
            <person name="Cisalpino P.S."/>
            <person name="Mora-Montes H.M."/>
            <person name="Almeida S.R."/>
            <person name="Stajich J.E."/>
            <person name="Lopes-Bezerra L.M."/>
            <person name="Vasconcelos A.T."/>
            <person name="Felipe M.S."/>
        </authorList>
    </citation>
    <scope>NUCLEOTIDE SEQUENCE [LARGE SCALE GENOMIC DNA]</scope>
    <source>
        <strain evidence="1 2">1099-18</strain>
    </source>
</reference>
<evidence type="ECO:0000313" key="1">
    <source>
        <dbReference type="EMBL" id="KJR80822.1"/>
    </source>
</evidence>
<reference evidence="1 2" key="2">
    <citation type="journal article" date="2015" name="Eukaryot. Cell">
        <title>Asexual propagation of a virulent clone complex in a human and feline outbreak of sporotrichosis.</title>
        <authorList>
            <person name="Teixeira Mde M."/>
            <person name="Rodrigues A.M."/>
            <person name="Tsui C.K."/>
            <person name="de Almeida L.G."/>
            <person name="Van Diepeningen A.D."/>
            <person name="van den Ende B.G."/>
            <person name="Fernandes G.F."/>
            <person name="Kano R."/>
            <person name="Hamelin R.C."/>
            <person name="Lopes-Bezerra L.M."/>
            <person name="Vasconcelos A.T."/>
            <person name="de Hoog S."/>
            <person name="de Camargo Z.P."/>
            <person name="Felipe M.S."/>
        </authorList>
    </citation>
    <scope>NUCLEOTIDE SEQUENCE [LARGE SCALE GENOMIC DNA]</scope>
    <source>
        <strain evidence="1 2">1099-18</strain>
    </source>
</reference>
<evidence type="ECO:0000313" key="2">
    <source>
        <dbReference type="Proteomes" id="UP000033710"/>
    </source>
</evidence>
<dbReference type="KEGG" id="ssck:SPSK_05773"/>
<accession>A0A0F2LTL5</accession>
<organism evidence="1 2">
    <name type="scientific">Sporothrix schenckii 1099-18</name>
    <dbReference type="NCBI Taxonomy" id="1397361"/>
    <lineage>
        <taxon>Eukaryota</taxon>
        <taxon>Fungi</taxon>
        <taxon>Dikarya</taxon>
        <taxon>Ascomycota</taxon>
        <taxon>Pezizomycotina</taxon>
        <taxon>Sordariomycetes</taxon>
        <taxon>Sordariomycetidae</taxon>
        <taxon>Ophiostomatales</taxon>
        <taxon>Ophiostomataceae</taxon>
        <taxon>Sporothrix</taxon>
    </lineage>
</organism>
<dbReference type="GeneID" id="27667785"/>
<comment type="caution">
    <text evidence="1">The sequence shown here is derived from an EMBL/GenBank/DDBJ whole genome shotgun (WGS) entry which is preliminary data.</text>
</comment>
<gene>
    <name evidence="1" type="ORF">SPSK_05773</name>
</gene>
<dbReference type="EMBL" id="AXCR01000012">
    <property type="protein sequence ID" value="KJR80822.1"/>
    <property type="molecule type" value="Genomic_DNA"/>
</dbReference>
<dbReference type="Proteomes" id="UP000033710">
    <property type="component" value="Unassembled WGS sequence"/>
</dbReference>
<name>A0A0F2LTL5_SPOSC</name>
<protein>
    <submittedName>
        <fullName evidence="1">Uncharacterized protein</fullName>
    </submittedName>
</protein>
<dbReference type="VEuPathDB" id="FungiDB:SPSK_05773"/>
<proteinExistence type="predicted"/>
<dbReference type="AlphaFoldDB" id="A0A0F2LTL5"/>
<sequence length="71" mass="7964">MSPRKFFVGGNFKMYVPPMLLPRGLSLSNLSWLSASTEKKPRMSEKLHPSTGQLLDTAPCVALWHLELGQH</sequence>
<dbReference type="RefSeq" id="XP_016583498.1">
    <property type="nucleotide sequence ID" value="XM_016732508.1"/>
</dbReference>